<dbReference type="Proteomes" id="UP000663555">
    <property type="component" value="Chromosome"/>
</dbReference>
<evidence type="ECO:0000256" key="5">
    <source>
        <dbReference type="SAM" id="Phobius"/>
    </source>
</evidence>
<sequence length="493" mass="55248">MLNGPVQSLRGSVLFLFVIFLFVSILFADLLPLPLNGYEFQRFLLVIILALTVPVSVFFFLRLHGWAFFLREWEWIGVAVGFLVLALPSQGSSYVWVEPGMYAAFFFGIFFLGMLPIKTEEKLNGAALVAYASILVSTFYGATSLLIYVFAISGGVSDLADYIPWGFANIRYWSHLATWLLPLFPLAVLVGPWRSKRRWQFFVLVGAALWWWIVFLSMARGTLLGLAFGLIVVMFMMGRSAIPWLKVVFRHCTCGFFAWLLLCVLVPNVLLEDSSIRSINTTASGRLVLFGEAWTMSLQNFPWGMGSQAWLTHEIYTDGYRQAPKFAHPHSMYLMWAAEYGWLLVVAVVLLVVRCIRSAWRRCSELGAYRSPVLNASVAGFLASVSAAMIHAGASAVFLAPGSMLTGFVVLSIFWGLISEPKSSPSAERRIGSSVVIAVGVVACLSIAWFVEVGRYYQAMKADIPYYEDNVREGLMPRFWLHGNFPRKESEMP</sequence>
<dbReference type="Pfam" id="PF04932">
    <property type="entry name" value="Wzy_C"/>
    <property type="match status" value="1"/>
</dbReference>
<comment type="subcellular location">
    <subcellularLocation>
        <location evidence="1">Membrane</location>
        <topology evidence="1">Multi-pass membrane protein</topology>
    </subcellularLocation>
</comment>
<feature type="transmembrane region" description="Helical" evidence="5">
    <location>
        <begin position="430"/>
        <end position="451"/>
    </location>
</feature>
<dbReference type="PANTHER" id="PTHR37422:SF13">
    <property type="entry name" value="LIPOPOLYSACCHARIDE BIOSYNTHESIS PROTEIN PA4999-RELATED"/>
    <property type="match status" value="1"/>
</dbReference>
<feature type="transmembrane region" description="Helical" evidence="5">
    <location>
        <begin position="73"/>
        <end position="89"/>
    </location>
</feature>
<evidence type="ECO:0000313" key="7">
    <source>
        <dbReference type="EMBL" id="QSP94496.1"/>
    </source>
</evidence>
<feature type="transmembrane region" description="Helical" evidence="5">
    <location>
        <begin position="223"/>
        <end position="242"/>
    </location>
</feature>
<feature type="transmembrane region" description="Helical" evidence="5">
    <location>
        <begin position="129"/>
        <end position="152"/>
    </location>
</feature>
<name>A0ABX7MTR4_9GAMM</name>
<keyword evidence="3 5" id="KW-1133">Transmembrane helix</keyword>
<accession>A0ABX7MTR4</accession>
<feature type="transmembrane region" description="Helical" evidence="5">
    <location>
        <begin position="43"/>
        <end position="61"/>
    </location>
</feature>
<feature type="transmembrane region" description="Helical" evidence="5">
    <location>
        <begin position="254"/>
        <end position="271"/>
    </location>
</feature>
<feature type="domain" description="O-antigen ligase-related" evidence="6">
    <location>
        <begin position="207"/>
        <end position="348"/>
    </location>
</feature>
<feature type="transmembrane region" description="Helical" evidence="5">
    <location>
        <begin position="333"/>
        <end position="353"/>
    </location>
</feature>
<evidence type="ECO:0000256" key="3">
    <source>
        <dbReference type="ARBA" id="ARBA00022989"/>
    </source>
</evidence>
<feature type="transmembrane region" description="Helical" evidence="5">
    <location>
        <begin position="12"/>
        <end position="31"/>
    </location>
</feature>
<evidence type="ECO:0000259" key="6">
    <source>
        <dbReference type="Pfam" id="PF04932"/>
    </source>
</evidence>
<keyword evidence="4 5" id="KW-0472">Membrane</keyword>
<feature type="transmembrane region" description="Helical" evidence="5">
    <location>
        <begin position="373"/>
        <end position="392"/>
    </location>
</feature>
<evidence type="ECO:0000313" key="8">
    <source>
        <dbReference type="Proteomes" id="UP000663555"/>
    </source>
</evidence>
<reference evidence="7 8" key="1">
    <citation type="submission" date="2021-03" db="EMBL/GenBank/DDBJ databases">
        <title>Genome sequencing of Marinobacter sp. LPB0319.</title>
        <authorList>
            <person name="Kim J."/>
        </authorList>
    </citation>
    <scope>NUCLEOTIDE SEQUENCE [LARGE SCALE GENOMIC DNA]</scope>
    <source>
        <strain evidence="7 8">LPB0319</strain>
    </source>
</reference>
<dbReference type="GO" id="GO:0016874">
    <property type="term" value="F:ligase activity"/>
    <property type="evidence" value="ECO:0007669"/>
    <property type="project" value="UniProtKB-KW"/>
</dbReference>
<evidence type="ECO:0000256" key="4">
    <source>
        <dbReference type="ARBA" id="ARBA00023136"/>
    </source>
</evidence>
<dbReference type="PANTHER" id="PTHR37422">
    <property type="entry name" value="TEICHURONIC ACID BIOSYNTHESIS PROTEIN TUAE"/>
    <property type="match status" value="1"/>
</dbReference>
<gene>
    <name evidence="7" type="ORF">LPB19_15150</name>
</gene>
<keyword evidence="8" id="KW-1185">Reference proteome</keyword>
<feature type="transmembrane region" description="Helical" evidence="5">
    <location>
        <begin position="101"/>
        <end position="117"/>
    </location>
</feature>
<feature type="transmembrane region" description="Helical" evidence="5">
    <location>
        <begin position="172"/>
        <end position="192"/>
    </location>
</feature>
<keyword evidence="7" id="KW-0436">Ligase</keyword>
<dbReference type="InterPro" id="IPR051533">
    <property type="entry name" value="WaaL-like"/>
</dbReference>
<protein>
    <submittedName>
        <fullName evidence="7">O-antigen ligase family protein</fullName>
    </submittedName>
</protein>
<feature type="transmembrane region" description="Helical" evidence="5">
    <location>
        <begin position="199"/>
        <end position="217"/>
    </location>
</feature>
<evidence type="ECO:0000256" key="2">
    <source>
        <dbReference type="ARBA" id="ARBA00022692"/>
    </source>
</evidence>
<keyword evidence="2 5" id="KW-0812">Transmembrane</keyword>
<dbReference type="InterPro" id="IPR007016">
    <property type="entry name" value="O-antigen_ligase-rel_domated"/>
</dbReference>
<organism evidence="7 8">
    <name type="scientific">Marinobacter salinisoli</name>
    <dbReference type="NCBI Taxonomy" id="2769486"/>
    <lineage>
        <taxon>Bacteria</taxon>
        <taxon>Pseudomonadati</taxon>
        <taxon>Pseudomonadota</taxon>
        <taxon>Gammaproteobacteria</taxon>
        <taxon>Pseudomonadales</taxon>
        <taxon>Marinobacteraceae</taxon>
        <taxon>Marinobacter</taxon>
    </lineage>
</organism>
<dbReference type="RefSeq" id="WP_206643716.1">
    <property type="nucleotide sequence ID" value="NZ_CP071247.1"/>
</dbReference>
<feature type="transmembrane region" description="Helical" evidence="5">
    <location>
        <begin position="398"/>
        <end position="418"/>
    </location>
</feature>
<proteinExistence type="predicted"/>
<dbReference type="EMBL" id="CP071247">
    <property type="protein sequence ID" value="QSP94496.1"/>
    <property type="molecule type" value="Genomic_DNA"/>
</dbReference>
<evidence type="ECO:0000256" key="1">
    <source>
        <dbReference type="ARBA" id="ARBA00004141"/>
    </source>
</evidence>